<keyword evidence="1" id="KW-0812">Transmembrane</keyword>
<reference evidence="2" key="1">
    <citation type="journal article" date="2020" name="Nature">
        <title>Giant virus diversity and host interactions through global metagenomics.</title>
        <authorList>
            <person name="Schulz F."/>
            <person name="Roux S."/>
            <person name="Paez-Espino D."/>
            <person name="Jungbluth S."/>
            <person name="Walsh D.A."/>
            <person name="Denef V.J."/>
            <person name="McMahon K.D."/>
            <person name="Konstantinidis K.T."/>
            <person name="Eloe-Fadrosh E.A."/>
            <person name="Kyrpides N.C."/>
            <person name="Woyke T."/>
        </authorList>
    </citation>
    <scope>NUCLEOTIDE SEQUENCE</scope>
    <source>
        <strain evidence="2">GVMAG-M-3300019093-7</strain>
    </source>
</reference>
<proteinExistence type="predicted"/>
<dbReference type="EMBL" id="MN739261">
    <property type="protein sequence ID" value="QHS95962.1"/>
    <property type="molecule type" value="Genomic_DNA"/>
</dbReference>
<organism evidence="2">
    <name type="scientific">viral metagenome</name>
    <dbReference type="NCBI Taxonomy" id="1070528"/>
    <lineage>
        <taxon>unclassified sequences</taxon>
        <taxon>metagenomes</taxon>
        <taxon>organismal metagenomes</taxon>
    </lineage>
</organism>
<evidence type="ECO:0000313" key="2">
    <source>
        <dbReference type="EMBL" id="QHS95962.1"/>
    </source>
</evidence>
<accession>A0A6C0BV70</accession>
<feature type="transmembrane region" description="Helical" evidence="1">
    <location>
        <begin position="74"/>
        <end position="94"/>
    </location>
</feature>
<feature type="transmembrane region" description="Helical" evidence="1">
    <location>
        <begin position="43"/>
        <end position="62"/>
    </location>
</feature>
<dbReference type="AlphaFoldDB" id="A0A6C0BV70"/>
<evidence type="ECO:0000256" key="1">
    <source>
        <dbReference type="SAM" id="Phobius"/>
    </source>
</evidence>
<keyword evidence="1" id="KW-0472">Membrane</keyword>
<name>A0A6C0BV70_9ZZZZ</name>
<sequence length="115" mass="13499">MSIKKILYYIQMNGLNIFFILSWISIITLYFGFTIINPEYISIMNYYIKIYISLYLMYRFNIFNKVKFTGLDKTIVFTAAFFIFTTTALNEWLLDNISPVESKLRALLGLNAKTG</sequence>
<protein>
    <submittedName>
        <fullName evidence="2">Uncharacterized protein</fullName>
    </submittedName>
</protein>
<keyword evidence="1" id="KW-1133">Transmembrane helix</keyword>
<feature type="transmembrane region" description="Helical" evidence="1">
    <location>
        <begin position="12"/>
        <end position="31"/>
    </location>
</feature>